<evidence type="ECO:0000313" key="2">
    <source>
        <dbReference type="Proteomes" id="UP000326354"/>
    </source>
</evidence>
<reference evidence="1 2" key="1">
    <citation type="submission" date="2019-08" db="EMBL/GenBank/DDBJ databases">
        <title>Complete genome sequence of Candidatus Uab amorphum.</title>
        <authorList>
            <person name="Shiratori T."/>
            <person name="Suzuki S."/>
            <person name="Kakizawa Y."/>
            <person name="Ishida K."/>
        </authorList>
    </citation>
    <scope>NUCLEOTIDE SEQUENCE [LARGE SCALE GENOMIC DNA]</scope>
    <source>
        <strain evidence="1 2">SRT547</strain>
    </source>
</reference>
<dbReference type="AlphaFoldDB" id="A0A5S9F5Y0"/>
<sequence>MEYISTLKEIFETLAIPLSLLLAVYKLHQNWKAKFIVIGRDNQDRYLELNKSKGQLYKYFKMIDFSMDKVAEDDHHDLSHLMERFFWYFFHMWIEGHDRKSLPGYLKRDWDFAIKDAMTKPIFQEFWQAEFRHRNFMNKLEYKRFIDRCLV</sequence>
<dbReference type="Proteomes" id="UP000326354">
    <property type="component" value="Chromosome"/>
</dbReference>
<dbReference type="EMBL" id="AP019860">
    <property type="protein sequence ID" value="BBM87098.1"/>
    <property type="molecule type" value="Genomic_DNA"/>
</dbReference>
<dbReference type="RefSeq" id="WP_151971127.1">
    <property type="nucleotide sequence ID" value="NZ_AP019860.1"/>
</dbReference>
<evidence type="ECO:0000313" key="1">
    <source>
        <dbReference type="EMBL" id="BBM87098.1"/>
    </source>
</evidence>
<organism evidence="1 2">
    <name type="scientific">Uabimicrobium amorphum</name>
    <dbReference type="NCBI Taxonomy" id="2596890"/>
    <lineage>
        <taxon>Bacteria</taxon>
        <taxon>Pseudomonadati</taxon>
        <taxon>Planctomycetota</taxon>
        <taxon>Candidatus Uabimicrobiia</taxon>
        <taxon>Candidatus Uabimicrobiales</taxon>
        <taxon>Candidatus Uabimicrobiaceae</taxon>
        <taxon>Candidatus Uabimicrobium</taxon>
    </lineage>
</organism>
<accession>A0A5S9F5Y0</accession>
<name>A0A5S9F5Y0_UABAM</name>
<gene>
    <name evidence="1" type="ORF">UABAM_05501</name>
</gene>
<proteinExistence type="predicted"/>
<protein>
    <submittedName>
        <fullName evidence="1">Uncharacterized protein</fullName>
    </submittedName>
</protein>
<keyword evidence="2" id="KW-1185">Reference proteome</keyword>
<dbReference type="KEGG" id="uam:UABAM_05501"/>